<dbReference type="EMBL" id="CH473960">
    <property type="protein sequence ID" value="EDM16643.1"/>
    <property type="molecule type" value="Genomic_DNA"/>
</dbReference>
<dbReference type="EMBL" id="CH473960">
    <property type="protein sequence ID" value="EDM16644.1"/>
    <property type="molecule type" value="Genomic_DNA"/>
</dbReference>
<reference evidence="1" key="1">
    <citation type="journal article" date="2005" name="Genome Res.">
        <title>Gene and alternative splicing annotation with AIR.</title>
        <authorList>
            <person name="Florea L."/>
            <person name="Di Francesco V."/>
            <person name="Miller J."/>
            <person name="Turner R."/>
            <person name="Yao A."/>
            <person name="Harris M."/>
            <person name="Walenz B."/>
            <person name="Mobarry C."/>
            <person name="Merkulov G.V."/>
            <person name="Charlab R."/>
            <person name="Dew I."/>
            <person name="Deng Z."/>
            <person name="Istrail S."/>
            <person name="Li P."/>
            <person name="Sutton G."/>
        </authorList>
    </citation>
    <scope>NUCLEOTIDE SEQUENCE</scope>
    <source>
        <strain evidence="1">BN</strain>
    </source>
</reference>
<organism evidence="1 2">
    <name type="scientific">Rattus norvegicus</name>
    <name type="common">Rat</name>
    <dbReference type="NCBI Taxonomy" id="10116"/>
    <lineage>
        <taxon>Eukaryota</taxon>
        <taxon>Metazoa</taxon>
        <taxon>Chordata</taxon>
        <taxon>Craniata</taxon>
        <taxon>Vertebrata</taxon>
        <taxon>Euteleostomi</taxon>
        <taxon>Mammalia</taxon>
        <taxon>Eutheria</taxon>
        <taxon>Euarchontoglires</taxon>
        <taxon>Glires</taxon>
        <taxon>Rodentia</taxon>
        <taxon>Myomorpha</taxon>
        <taxon>Muroidea</taxon>
        <taxon>Muridae</taxon>
        <taxon>Murinae</taxon>
        <taxon>Rattus</taxon>
    </lineage>
</organism>
<sequence length="103" mass="11598">MYHEIQQIGDPQTAHSLFLSNLPLTVCCLHVYSSFSFPLPLPWQISSLRTIGISSTPDPAPVLEHVTTTPNVRIVTIVHVAQRIEFSNKLPFLDIPSCKRYLI</sequence>
<evidence type="ECO:0000313" key="2">
    <source>
        <dbReference type="Proteomes" id="UP000234681"/>
    </source>
</evidence>
<gene>
    <name evidence="1" type="ORF">rCG_48850</name>
</gene>
<protein>
    <submittedName>
        <fullName evidence="1">RCG48850, isoform CRA_b</fullName>
    </submittedName>
</protein>
<dbReference type="Proteomes" id="UP000234681">
    <property type="component" value="Chromosome 7"/>
</dbReference>
<evidence type="ECO:0000313" key="1">
    <source>
        <dbReference type="EMBL" id="EDM16643.1"/>
    </source>
</evidence>
<name>A6IGQ4_RAT</name>
<proteinExistence type="predicted"/>
<accession>A6IGQ4</accession>
<reference evidence="1 2" key="2">
    <citation type="submission" date="2005-09" db="EMBL/GenBank/DDBJ databases">
        <authorList>
            <person name="Mural R.J."/>
            <person name="Li P.W."/>
            <person name="Adams M.D."/>
            <person name="Amanatides P.G."/>
            <person name="Baden-Tillson H."/>
            <person name="Barnstead M."/>
            <person name="Chin S.H."/>
            <person name="Dew I."/>
            <person name="Evans C.A."/>
            <person name="Ferriera S."/>
            <person name="Flanigan M."/>
            <person name="Fosler C."/>
            <person name="Glodek A."/>
            <person name="Gu Z."/>
            <person name="Holt R.A."/>
            <person name="Jennings D."/>
            <person name="Kraft C.L."/>
            <person name="Lu F."/>
            <person name="Nguyen T."/>
            <person name="Nusskern D.R."/>
            <person name="Pfannkoch C.M."/>
            <person name="Sitter C."/>
            <person name="Sutton G.G."/>
            <person name="Venter J.C."/>
            <person name="Wang Z."/>
            <person name="Woodage T."/>
            <person name="Zheng X.H."/>
            <person name="Zhong F."/>
        </authorList>
    </citation>
    <scope>NUCLEOTIDE SEQUENCE [LARGE SCALE GENOMIC DNA]</scope>
    <source>
        <strain evidence="1">BN</strain>
        <strain evidence="2">BN, Sprague-Dawley</strain>
    </source>
</reference>
<dbReference type="AlphaFoldDB" id="A6IGQ4"/>